<keyword evidence="6" id="KW-1185">Reference proteome</keyword>
<dbReference type="InterPro" id="IPR012677">
    <property type="entry name" value="Nucleotide-bd_a/b_plait_sf"/>
</dbReference>
<feature type="domain" description="RRM" evidence="4">
    <location>
        <begin position="106"/>
        <end position="183"/>
    </location>
</feature>
<reference evidence="5" key="1">
    <citation type="submission" date="2025-08" db="UniProtKB">
        <authorList>
            <consortium name="Ensembl"/>
        </authorList>
    </citation>
    <scope>IDENTIFICATION</scope>
</reference>
<dbReference type="Gene3D" id="3.30.70.330">
    <property type="match status" value="3"/>
</dbReference>
<dbReference type="Ensembl" id="ENSLLET00000039296.1">
    <property type="protein sequence ID" value="ENSLLEP00000037839.1"/>
    <property type="gene ID" value="ENSLLEG00000018180.1"/>
</dbReference>
<evidence type="ECO:0000256" key="3">
    <source>
        <dbReference type="PROSITE-ProRule" id="PRU00176"/>
    </source>
</evidence>
<dbReference type="CDD" id="cd12380">
    <property type="entry name" value="RRM3_I_PABPs"/>
    <property type="match status" value="1"/>
</dbReference>
<dbReference type="InterPro" id="IPR000504">
    <property type="entry name" value="RRM_dom"/>
</dbReference>
<dbReference type="GeneTree" id="ENSGT00940000160311"/>
<feature type="domain" description="RRM" evidence="4">
    <location>
        <begin position="210"/>
        <end position="286"/>
    </location>
</feature>
<dbReference type="Pfam" id="PF00076">
    <property type="entry name" value="RRM_1"/>
    <property type="match status" value="3"/>
</dbReference>
<dbReference type="PROSITE" id="PS50102">
    <property type="entry name" value="RRM"/>
    <property type="match status" value="3"/>
</dbReference>
<evidence type="ECO:0000313" key="6">
    <source>
        <dbReference type="Proteomes" id="UP000694569"/>
    </source>
</evidence>
<evidence type="ECO:0000256" key="2">
    <source>
        <dbReference type="ARBA" id="ARBA00022884"/>
    </source>
</evidence>
<name>A0A8C5QGA2_9ANUR</name>
<dbReference type="SUPFAM" id="SSF54928">
    <property type="entry name" value="RNA-binding domain, RBD"/>
    <property type="match status" value="2"/>
</dbReference>
<dbReference type="GO" id="GO:0003723">
    <property type="term" value="F:RNA binding"/>
    <property type="evidence" value="ECO:0007669"/>
    <property type="project" value="UniProtKB-UniRule"/>
</dbReference>
<evidence type="ECO:0000313" key="5">
    <source>
        <dbReference type="Ensembl" id="ENSLLEP00000037839.1"/>
    </source>
</evidence>
<feature type="domain" description="RRM" evidence="4">
    <location>
        <begin position="8"/>
        <end position="90"/>
    </location>
</feature>
<dbReference type="OrthoDB" id="19742at2759"/>
<dbReference type="SMART" id="SM00360">
    <property type="entry name" value="RRM"/>
    <property type="match status" value="3"/>
</dbReference>
<reference evidence="5" key="2">
    <citation type="submission" date="2025-09" db="UniProtKB">
        <authorList>
            <consortium name="Ensembl"/>
        </authorList>
    </citation>
    <scope>IDENTIFICATION</scope>
</reference>
<dbReference type="SMART" id="SM00361">
    <property type="entry name" value="RRM_1"/>
    <property type="match status" value="3"/>
</dbReference>
<keyword evidence="1" id="KW-0677">Repeat</keyword>
<evidence type="ECO:0000256" key="1">
    <source>
        <dbReference type="ARBA" id="ARBA00022737"/>
    </source>
</evidence>
<dbReference type="PANTHER" id="PTHR24012">
    <property type="entry name" value="RNA BINDING PROTEIN"/>
    <property type="match status" value="1"/>
</dbReference>
<dbReference type="InterPro" id="IPR035979">
    <property type="entry name" value="RBD_domain_sf"/>
</dbReference>
<dbReference type="InterPro" id="IPR003954">
    <property type="entry name" value="RRM_euk-type"/>
</dbReference>
<dbReference type="Proteomes" id="UP000694569">
    <property type="component" value="Unplaced"/>
</dbReference>
<dbReference type="AlphaFoldDB" id="A0A8C5QGA2"/>
<evidence type="ECO:0000259" key="4">
    <source>
        <dbReference type="PROSITE" id="PS50102"/>
    </source>
</evidence>
<organism evidence="5 6">
    <name type="scientific">Leptobrachium leishanense</name>
    <name type="common">Leishan spiny toad</name>
    <dbReference type="NCBI Taxonomy" id="445787"/>
    <lineage>
        <taxon>Eukaryota</taxon>
        <taxon>Metazoa</taxon>
        <taxon>Chordata</taxon>
        <taxon>Craniata</taxon>
        <taxon>Vertebrata</taxon>
        <taxon>Euteleostomi</taxon>
        <taxon>Amphibia</taxon>
        <taxon>Batrachia</taxon>
        <taxon>Anura</taxon>
        <taxon>Pelobatoidea</taxon>
        <taxon>Megophryidae</taxon>
        <taxon>Leptobrachium</taxon>
    </lineage>
</organism>
<sequence>MVTYIITIQLFTAKLSSETINFQPTDCQVLRDIFSSFGNILSCKVVYDENGLNGYGVVRFQTPADAKRAIDNMNDLLMNDCIAYIGSFKSHDEREEDLRARDNEFTNVYIKNFGEDIDDERLNYLFCKYGQVLSVKVITDRSGKSKGFGFVNFKKHEDARKAIQGMNGKIVNGRAIYVGRAQTKTERQGELKSEFEPMNNQDKMTRYQGTNLYVKNLDNEIDDERLWQEFSPFGAITSAKVMMDHGNSRGFGFVCFTSPEDATMAVSQMNGRIVVRKPWYVAFAQHKKERQAYLANMFMQRMGGVCAVPYPAMVPYQPPPYSYIMAPIYHHTSIGEFDSCTEKTSSGYIALLYYIVKCLLRQWTVQLFCLLLNHGFLHTVYQQFPGQFTTEVQEASGSHNPNHQWIPQSIQPKYLTAQSINDCCSPAYSARPQITHMGTSAGIRPPWARVPPPPSPHHPNVLFPGAMFLCFYFTSSPLIFSSVIICSHSTVASCGCAALQC</sequence>
<keyword evidence="2 3" id="KW-0694">RNA-binding</keyword>
<dbReference type="CDD" id="cd12381">
    <property type="entry name" value="RRM4_I_PABPs"/>
    <property type="match status" value="1"/>
</dbReference>
<protein>
    <recommendedName>
        <fullName evidence="4">RRM domain-containing protein</fullName>
    </recommendedName>
</protein>
<accession>A0A8C5QGA2</accession>
<proteinExistence type="predicted"/>